<name>W0RQE4_9BACT</name>
<dbReference type="HOGENOM" id="CLU_2129840_0_0_0"/>
<feature type="compositionally biased region" description="Basic and acidic residues" evidence="1">
    <location>
        <begin position="1"/>
        <end position="22"/>
    </location>
</feature>
<gene>
    <name evidence="2" type="ORF">J421_4206</name>
</gene>
<protein>
    <submittedName>
        <fullName evidence="2">Uncharacterized protein</fullName>
    </submittedName>
</protein>
<feature type="region of interest" description="Disordered" evidence="1">
    <location>
        <begin position="1"/>
        <end position="43"/>
    </location>
</feature>
<evidence type="ECO:0000256" key="1">
    <source>
        <dbReference type="SAM" id="MobiDB-lite"/>
    </source>
</evidence>
<reference evidence="2 3" key="1">
    <citation type="journal article" date="2014" name="Genome Announc.">
        <title>Genome Sequence and Methylome of Soil Bacterium Gemmatirosa kalamazoonensis KBS708T, a Member of the Rarely Cultivated Gemmatimonadetes Phylum.</title>
        <authorList>
            <person name="Debruyn J.M."/>
            <person name="Radosevich M."/>
            <person name="Wommack K.E."/>
            <person name="Polson S.W."/>
            <person name="Hauser L.J."/>
            <person name="Fawaz M.N."/>
            <person name="Korlach J."/>
            <person name="Tsai Y.C."/>
        </authorList>
    </citation>
    <scope>NUCLEOTIDE SEQUENCE [LARGE SCALE GENOMIC DNA]</scope>
    <source>
        <strain evidence="2 3">KBS708</strain>
    </source>
</reference>
<dbReference type="AlphaFoldDB" id="W0RQE4"/>
<proteinExistence type="predicted"/>
<dbReference type="KEGG" id="gba:J421_4206"/>
<dbReference type="RefSeq" id="WP_025413181.1">
    <property type="nucleotide sequence ID" value="NZ_CP007128.1"/>
</dbReference>
<dbReference type="STRING" id="861299.J421_4206"/>
<evidence type="ECO:0000313" key="3">
    <source>
        <dbReference type="Proteomes" id="UP000019151"/>
    </source>
</evidence>
<evidence type="ECO:0000313" key="2">
    <source>
        <dbReference type="EMBL" id="AHG91743.1"/>
    </source>
</evidence>
<organism evidence="2 3">
    <name type="scientific">Gemmatirosa kalamazoonensis</name>
    <dbReference type="NCBI Taxonomy" id="861299"/>
    <lineage>
        <taxon>Bacteria</taxon>
        <taxon>Pseudomonadati</taxon>
        <taxon>Gemmatimonadota</taxon>
        <taxon>Gemmatimonadia</taxon>
        <taxon>Gemmatimonadales</taxon>
        <taxon>Gemmatimonadaceae</taxon>
        <taxon>Gemmatirosa</taxon>
    </lineage>
</organism>
<dbReference type="InParanoid" id="W0RQE4"/>
<dbReference type="EMBL" id="CP007128">
    <property type="protein sequence ID" value="AHG91743.1"/>
    <property type="molecule type" value="Genomic_DNA"/>
</dbReference>
<sequence>MRTPSDDRDQDLNPHRDADRLHASSVAASQLRHRGIDVDERESSDDMAAVLSAVERFETAVSVLGGDRMVNSLDTDQHDDESLVLPRRRADESLTAYAVRVTRAAEALGRRSS</sequence>
<dbReference type="Proteomes" id="UP000019151">
    <property type="component" value="Chromosome"/>
</dbReference>
<keyword evidence="3" id="KW-1185">Reference proteome</keyword>
<accession>W0RQE4</accession>